<feature type="region of interest" description="Disordered" evidence="1">
    <location>
        <begin position="1"/>
        <end position="22"/>
    </location>
</feature>
<evidence type="ECO:0000313" key="2">
    <source>
        <dbReference type="EMBL" id="AWO97574.1"/>
    </source>
</evidence>
<evidence type="ECO:0000313" key="3">
    <source>
        <dbReference type="Proteomes" id="UP000246464"/>
    </source>
</evidence>
<keyword evidence="3" id="KW-1185">Reference proteome</keyword>
<evidence type="ECO:0000256" key="1">
    <source>
        <dbReference type="SAM" id="MobiDB-lite"/>
    </source>
</evidence>
<dbReference type="EMBL" id="CP026244">
    <property type="protein sequence ID" value="AWO97574.1"/>
    <property type="molecule type" value="Genomic_DNA"/>
</dbReference>
<proteinExistence type="predicted"/>
<protein>
    <submittedName>
        <fullName evidence="2">Uncharacterized protein</fullName>
    </submittedName>
</protein>
<name>A0A2U9B0V2_SCOMX</name>
<dbReference type="Proteomes" id="UP000246464">
    <property type="component" value="Chromosome 2"/>
</dbReference>
<accession>A0A2U9B0V2</accession>
<gene>
    <name evidence="2" type="ORF">SMAX5B_001493</name>
</gene>
<dbReference type="AlphaFoldDB" id="A0A2U9B0V2"/>
<reference evidence="2 3" key="1">
    <citation type="submission" date="2017-12" db="EMBL/GenBank/DDBJ databases">
        <title>Integrating genomic resources of turbot (Scophthalmus maximus) in depth evaluation of genetic and physical mapping variation across individuals.</title>
        <authorList>
            <person name="Martinez P."/>
        </authorList>
    </citation>
    <scope>NUCLEOTIDE SEQUENCE [LARGE SCALE GENOMIC DNA]</scope>
</reference>
<organism evidence="2 3">
    <name type="scientific">Scophthalmus maximus</name>
    <name type="common">Turbot</name>
    <name type="synonym">Psetta maxima</name>
    <dbReference type="NCBI Taxonomy" id="52904"/>
    <lineage>
        <taxon>Eukaryota</taxon>
        <taxon>Metazoa</taxon>
        <taxon>Chordata</taxon>
        <taxon>Craniata</taxon>
        <taxon>Vertebrata</taxon>
        <taxon>Euteleostomi</taxon>
        <taxon>Actinopterygii</taxon>
        <taxon>Neopterygii</taxon>
        <taxon>Teleostei</taxon>
        <taxon>Neoteleostei</taxon>
        <taxon>Acanthomorphata</taxon>
        <taxon>Carangaria</taxon>
        <taxon>Pleuronectiformes</taxon>
        <taxon>Pleuronectoidei</taxon>
        <taxon>Scophthalmidae</taxon>
        <taxon>Scophthalmus</taxon>
    </lineage>
</organism>
<sequence length="61" mass="6931">MPPGSRIRTPKCSAESDDERGMRSPVLDFVQVSTPNTKSIAVYKPKKGMTEEVPKKEVYFW</sequence>